<protein>
    <submittedName>
        <fullName evidence="1">Uncharacterized protein</fullName>
    </submittedName>
</protein>
<dbReference type="EMBL" id="GGEC01085154">
    <property type="protein sequence ID" value="MBX65638.1"/>
    <property type="molecule type" value="Transcribed_RNA"/>
</dbReference>
<reference evidence="1" key="1">
    <citation type="submission" date="2018-02" db="EMBL/GenBank/DDBJ databases">
        <title>Rhizophora mucronata_Transcriptome.</title>
        <authorList>
            <person name="Meera S.P."/>
            <person name="Sreeshan A."/>
            <person name="Augustine A."/>
        </authorList>
    </citation>
    <scope>NUCLEOTIDE SEQUENCE</scope>
    <source>
        <tissue evidence="1">Leaf</tissue>
    </source>
</reference>
<sequence length="13" mass="1497">MGRRVENLSHGLQ</sequence>
<organism evidence="1">
    <name type="scientific">Rhizophora mucronata</name>
    <name type="common">Asiatic mangrove</name>
    <dbReference type="NCBI Taxonomy" id="61149"/>
    <lineage>
        <taxon>Eukaryota</taxon>
        <taxon>Viridiplantae</taxon>
        <taxon>Streptophyta</taxon>
        <taxon>Embryophyta</taxon>
        <taxon>Tracheophyta</taxon>
        <taxon>Spermatophyta</taxon>
        <taxon>Magnoliopsida</taxon>
        <taxon>eudicotyledons</taxon>
        <taxon>Gunneridae</taxon>
        <taxon>Pentapetalae</taxon>
        <taxon>rosids</taxon>
        <taxon>fabids</taxon>
        <taxon>Malpighiales</taxon>
        <taxon>Rhizophoraceae</taxon>
        <taxon>Rhizophora</taxon>
    </lineage>
</organism>
<evidence type="ECO:0000313" key="1">
    <source>
        <dbReference type="EMBL" id="MBX65638.1"/>
    </source>
</evidence>
<accession>A0A2P2QF76</accession>
<name>A0A2P2QF76_RHIMU</name>
<proteinExistence type="predicted"/>